<feature type="domain" description="Glycosyltransferase subfamily 4-like N-terminal" evidence="4">
    <location>
        <begin position="19"/>
        <end position="169"/>
    </location>
</feature>
<evidence type="ECO:0000259" key="4">
    <source>
        <dbReference type="Pfam" id="PF13579"/>
    </source>
</evidence>
<organism evidence="5 6">
    <name type="scientific">Umezawaea endophytica</name>
    <dbReference type="NCBI Taxonomy" id="1654476"/>
    <lineage>
        <taxon>Bacteria</taxon>
        <taxon>Bacillati</taxon>
        <taxon>Actinomycetota</taxon>
        <taxon>Actinomycetes</taxon>
        <taxon>Pseudonocardiales</taxon>
        <taxon>Pseudonocardiaceae</taxon>
        <taxon>Umezawaea</taxon>
    </lineage>
</organism>
<evidence type="ECO:0000259" key="3">
    <source>
        <dbReference type="Pfam" id="PF00534"/>
    </source>
</evidence>
<dbReference type="AlphaFoldDB" id="A0A9X2VFV8"/>
<evidence type="ECO:0000313" key="5">
    <source>
        <dbReference type="EMBL" id="MCS7475908.1"/>
    </source>
</evidence>
<evidence type="ECO:0000313" key="6">
    <source>
        <dbReference type="Proteomes" id="UP001141259"/>
    </source>
</evidence>
<keyword evidence="1 5" id="KW-0328">Glycosyltransferase</keyword>
<protein>
    <submittedName>
        <fullName evidence="5">Glycosyltransferase</fullName>
        <ecNumber evidence="5">2.4.-.-</ecNumber>
    </submittedName>
</protein>
<dbReference type="GO" id="GO:0016757">
    <property type="term" value="F:glycosyltransferase activity"/>
    <property type="evidence" value="ECO:0007669"/>
    <property type="project" value="UniProtKB-KW"/>
</dbReference>
<evidence type="ECO:0000256" key="2">
    <source>
        <dbReference type="ARBA" id="ARBA00022679"/>
    </source>
</evidence>
<feature type="domain" description="Glycosyl transferase family 1" evidence="3">
    <location>
        <begin position="197"/>
        <end position="344"/>
    </location>
</feature>
<dbReference type="PANTHER" id="PTHR12526">
    <property type="entry name" value="GLYCOSYLTRANSFERASE"/>
    <property type="match status" value="1"/>
</dbReference>
<comment type="caution">
    <text evidence="5">The sequence shown here is derived from an EMBL/GenBank/DDBJ whole genome shotgun (WGS) entry which is preliminary data.</text>
</comment>
<dbReference type="EC" id="2.4.-.-" evidence="5"/>
<sequence>MRIAMGAASWEVDTDERRTHISELSHGLARGGHHVTLYTRRDSPGPFRRGPQRLVRVPAGPAARLTEADLLPHLDEFAANLDKHWGGHPPDVAHLHSWTSGLAVRALDIPVVQSFHGLRATRQRPSAGVRGLVEIERLVGLAADHVITANDEERTALAFLGIPRERMTLATTGVDTDHFRPGGATWTRRPGHRLLGLGDVEPHSGFYTTIGALPRVPDAELLITGRIRHAVPRDSPEVTRLLRHARDLGVADRVRFTGPVGRADLPALLRSADVVVRVPSHDPLGTPALRVMACGVPVVASAVGALRDLVVDTTTGLLVPPRVPTVLGRALRDLLAEPVRRNTFAVASTDRARSAYSWARVVATTVDAYRKAISAGSRRRGTRSDTR</sequence>
<dbReference type="RefSeq" id="WP_259621406.1">
    <property type="nucleotide sequence ID" value="NZ_JANYMP010000001.1"/>
</dbReference>
<accession>A0A9X2VFV8</accession>
<keyword evidence="2 5" id="KW-0808">Transferase</keyword>
<reference evidence="5" key="1">
    <citation type="submission" date="2022-08" db="EMBL/GenBank/DDBJ databases">
        <authorList>
            <person name="Tistechok S."/>
            <person name="Samborskyy M."/>
            <person name="Roman I."/>
        </authorList>
    </citation>
    <scope>NUCLEOTIDE SEQUENCE</scope>
    <source>
        <strain evidence="5">DSM 103496</strain>
    </source>
</reference>
<keyword evidence="6" id="KW-1185">Reference proteome</keyword>
<dbReference type="Gene3D" id="3.40.50.2000">
    <property type="entry name" value="Glycogen Phosphorylase B"/>
    <property type="match status" value="2"/>
</dbReference>
<gene>
    <name evidence="5" type="ORF">NZH93_03505</name>
</gene>
<dbReference type="EMBL" id="JANYMP010000001">
    <property type="protein sequence ID" value="MCS7475908.1"/>
    <property type="molecule type" value="Genomic_DNA"/>
</dbReference>
<dbReference type="PANTHER" id="PTHR12526:SF635">
    <property type="entry name" value="GLYCOSYL TRANSFERASE GROUP 1"/>
    <property type="match status" value="1"/>
</dbReference>
<dbReference type="SUPFAM" id="SSF53756">
    <property type="entry name" value="UDP-Glycosyltransferase/glycogen phosphorylase"/>
    <property type="match status" value="1"/>
</dbReference>
<dbReference type="Pfam" id="PF13579">
    <property type="entry name" value="Glyco_trans_4_4"/>
    <property type="match status" value="1"/>
</dbReference>
<dbReference type="InterPro" id="IPR028098">
    <property type="entry name" value="Glyco_trans_4-like_N"/>
</dbReference>
<dbReference type="Pfam" id="PF00534">
    <property type="entry name" value="Glycos_transf_1"/>
    <property type="match status" value="1"/>
</dbReference>
<dbReference type="Proteomes" id="UP001141259">
    <property type="component" value="Unassembled WGS sequence"/>
</dbReference>
<name>A0A9X2VFV8_9PSEU</name>
<dbReference type="InterPro" id="IPR001296">
    <property type="entry name" value="Glyco_trans_1"/>
</dbReference>
<evidence type="ECO:0000256" key="1">
    <source>
        <dbReference type="ARBA" id="ARBA00022676"/>
    </source>
</evidence>
<proteinExistence type="predicted"/>